<comment type="caution">
    <text evidence="1">The sequence shown here is derived from an EMBL/GenBank/DDBJ whole genome shotgun (WGS) entry which is preliminary data.</text>
</comment>
<reference evidence="1 2" key="1">
    <citation type="submission" date="2024-09" db="EMBL/GenBank/DDBJ databases">
        <title>Genome sequencing and assembly of Phytophthora oleae, isolate VK10A, causative agent of rot of olive drupes.</title>
        <authorList>
            <person name="Conti Taguali S."/>
            <person name="Riolo M."/>
            <person name="La Spada F."/>
            <person name="Cacciola S.O."/>
            <person name="Dionisio G."/>
        </authorList>
    </citation>
    <scope>NUCLEOTIDE SEQUENCE [LARGE SCALE GENOMIC DNA]</scope>
    <source>
        <strain evidence="1 2">VK10A</strain>
    </source>
</reference>
<name>A0ABD3FGS9_9STRA</name>
<dbReference type="InterPro" id="IPR052050">
    <property type="entry name" value="SecEffector_AnkRepeat"/>
</dbReference>
<dbReference type="AlphaFoldDB" id="A0ABD3FGS9"/>
<dbReference type="InterPro" id="IPR036770">
    <property type="entry name" value="Ankyrin_rpt-contain_sf"/>
</dbReference>
<keyword evidence="2" id="KW-1185">Reference proteome</keyword>
<sequence>MDYTASRGHLDVVKWLHANRSESCATAAMNEAAQSNNVAVMEWLDQNRMEGFTSGAMALVLINGQLEAFQWLLSRGAKLCVATEMKAAAAFGNFCILWVLYQKNCGSIETLKNALIRSCRRLEFAEWAYVYHRHEFEQNIAEQLFAD</sequence>
<evidence type="ECO:0000313" key="2">
    <source>
        <dbReference type="Proteomes" id="UP001632037"/>
    </source>
</evidence>
<accession>A0ABD3FGS9</accession>
<dbReference type="PANTHER" id="PTHR46586">
    <property type="entry name" value="ANKYRIN REPEAT-CONTAINING PROTEIN"/>
    <property type="match status" value="1"/>
</dbReference>
<dbReference type="Gene3D" id="1.25.40.20">
    <property type="entry name" value="Ankyrin repeat-containing domain"/>
    <property type="match status" value="1"/>
</dbReference>
<dbReference type="SUPFAM" id="SSF140860">
    <property type="entry name" value="Pseudo ankyrin repeat-like"/>
    <property type="match status" value="1"/>
</dbReference>
<evidence type="ECO:0000313" key="1">
    <source>
        <dbReference type="EMBL" id="KAL3665622.1"/>
    </source>
</evidence>
<dbReference type="PANTHER" id="PTHR46586:SF3">
    <property type="entry name" value="ANKYRIN REPEAT-CONTAINING PROTEIN"/>
    <property type="match status" value="1"/>
</dbReference>
<protein>
    <recommendedName>
        <fullName evidence="3">Ankyrin repeat-containing domain</fullName>
    </recommendedName>
</protein>
<organism evidence="1 2">
    <name type="scientific">Phytophthora oleae</name>
    <dbReference type="NCBI Taxonomy" id="2107226"/>
    <lineage>
        <taxon>Eukaryota</taxon>
        <taxon>Sar</taxon>
        <taxon>Stramenopiles</taxon>
        <taxon>Oomycota</taxon>
        <taxon>Peronosporomycetes</taxon>
        <taxon>Peronosporales</taxon>
        <taxon>Peronosporaceae</taxon>
        <taxon>Phytophthora</taxon>
    </lineage>
</organism>
<dbReference type="EMBL" id="JBIMZQ010000020">
    <property type="protein sequence ID" value="KAL3665622.1"/>
    <property type="molecule type" value="Genomic_DNA"/>
</dbReference>
<proteinExistence type="predicted"/>
<dbReference type="Proteomes" id="UP001632037">
    <property type="component" value="Unassembled WGS sequence"/>
</dbReference>
<evidence type="ECO:0008006" key="3">
    <source>
        <dbReference type="Google" id="ProtNLM"/>
    </source>
</evidence>
<gene>
    <name evidence="1" type="ORF">V7S43_009656</name>
</gene>